<evidence type="ECO:0000313" key="4">
    <source>
        <dbReference type="EMBL" id="KIM42340.1"/>
    </source>
</evidence>
<reference evidence="5" key="2">
    <citation type="submission" date="2015-01" db="EMBL/GenBank/DDBJ databases">
        <title>Evolutionary Origins and Diversification of the Mycorrhizal Mutualists.</title>
        <authorList>
            <consortium name="DOE Joint Genome Institute"/>
            <consortium name="Mycorrhizal Genomics Consortium"/>
            <person name="Kohler A."/>
            <person name="Kuo A."/>
            <person name="Nagy L.G."/>
            <person name="Floudas D."/>
            <person name="Copeland A."/>
            <person name="Barry K.W."/>
            <person name="Cichocki N."/>
            <person name="Veneault-Fourrey C."/>
            <person name="LaButti K."/>
            <person name="Lindquist E.A."/>
            <person name="Lipzen A."/>
            <person name="Lundell T."/>
            <person name="Morin E."/>
            <person name="Murat C."/>
            <person name="Riley R."/>
            <person name="Ohm R."/>
            <person name="Sun H."/>
            <person name="Tunlid A."/>
            <person name="Henrissat B."/>
            <person name="Grigoriev I.V."/>
            <person name="Hibbett D.S."/>
            <person name="Martin F."/>
        </authorList>
    </citation>
    <scope>NUCLEOTIDE SEQUENCE [LARGE SCALE GENOMIC DNA]</scope>
    <source>
        <strain evidence="5">h7</strain>
    </source>
</reference>
<dbReference type="InterPro" id="IPR051624">
    <property type="entry name" value="RMD1/Sad1-interacting"/>
</dbReference>
<feature type="domain" description="DUF155" evidence="3">
    <location>
        <begin position="218"/>
        <end position="280"/>
    </location>
</feature>
<dbReference type="Pfam" id="PF02582">
    <property type="entry name" value="DUF155"/>
    <property type="match status" value="1"/>
</dbReference>
<dbReference type="EMBL" id="KN831778">
    <property type="protein sequence ID" value="KIM42340.1"/>
    <property type="molecule type" value="Genomic_DNA"/>
</dbReference>
<feature type="compositionally biased region" description="Basic and acidic residues" evidence="2">
    <location>
        <begin position="186"/>
        <end position="201"/>
    </location>
</feature>
<evidence type="ECO:0000256" key="1">
    <source>
        <dbReference type="ARBA" id="ARBA00008306"/>
    </source>
</evidence>
<organism evidence="4 5">
    <name type="scientific">Hebeloma cylindrosporum</name>
    <dbReference type="NCBI Taxonomy" id="76867"/>
    <lineage>
        <taxon>Eukaryota</taxon>
        <taxon>Fungi</taxon>
        <taxon>Dikarya</taxon>
        <taxon>Basidiomycota</taxon>
        <taxon>Agaricomycotina</taxon>
        <taxon>Agaricomycetes</taxon>
        <taxon>Agaricomycetidae</taxon>
        <taxon>Agaricales</taxon>
        <taxon>Agaricineae</taxon>
        <taxon>Hymenogastraceae</taxon>
        <taxon>Hebeloma</taxon>
    </lineage>
</organism>
<evidence type="ECO:0000313" key="5">
    <source>
        <dbReference type="Proteomes" id="UP000053424"/>
    </source>
</evidence>
<accession>A0A0C3C0D4</accession>
<dbReference type="HOGENOM" id="CLU_976786_0_0_1"/>
<feature type="compositionally biased region" description="Acidic residues" evidence="2">
    <location>
        <begin position="70"/>
        <end position="85"/>
    </location>
</feature>
<dbReference type="GO" id="GO:0005739">
    <property type="term" value="C:mitochondrion"/>
    <property type="evidence" value="ECO:0007669"/>
    <property type="project" value="UniProtKB-ARBA"/>
</dbReference>
<comment type="similarity">
    <text evidence="1">Belongs to the RMD1/sif2 family.</text>
</comment>
<dbReference type="PANTHER" id="PTHR16255">
    <property type="entry name" value="REQUIRED FOR MEIOTIC NUCLEAR DIVISION PROTEIN 1 HOMOLOG"/>
    <property type="match status" value="1"/>
</dbReference>
<name>A0A0C3C0D4_HEBCY</name>
<dbReference type="InterPro" id="IPR003734">
    <property type="entry name" value="DUF155"/>
</dbReference>
<gene>
    <name evidence="4" type="ORF">M413DRAFT_131801</name>
</gene>
<evidence type="ECO:0000256" key="2">
    <source>
        <dbReference type="SAM" id="MobiDB-lite"/>
    </source>
</evidence>
<dbReference type="OrthoDB" id="18302at2759"/>
<proteinExistence type="inferred from homology"/>
<feature type="compositionally biased region" description="Pro residues" evidence="2">
    <location>
        <begin position="1"/>
        <end position="12"/>
    </location>
</feature>
<dbReference type="STRING" id="686832.A0A0C3C0D4"/>
<sequence>MSEPPSSKPNPKSPDGKPRGANRSTKVAGKLKVLPEQPEHLPILGTKTPTPISSSKPKRDHTESNGTTGDSEDGDIEENDEDQEYDVEVYNQISLIPEGTARRDALKLTKKKAKSLPRVTAYATASSYRMSDLMKFFNARRNAYHTDPKLIEDVIYTPYVYDPPPNPHESRQSHAAPTGDLLGIPELREDGDGGTDHEGKTKAKKSSKFDTTATEAEIFLFDYGTVVIWGMTESQEKRFLSSLKRFEIEKLAPEGIEMEDLNYYYANYSRIYNDVITLRKGSSYM</sequence>
<dbReference type="AlphaFoldDB" id="A0A0C3C0D4"/>
<feature type="region of interest" description="Disordered" evidence="2">
    <location>
        <begin position="163"/>
        <end position="207"/>
    </location>
</feature>
<dbReference type="PANTHER" id="PTHR16255:SF15">
    <property type="entry name" value="SPORULATION PROTEIN RMD1"/>
    <property type="match status" value="1"/>
</dbReference>
<feature type="region of interest" description="Disordered" evidence="2">
    <location>
        <begin position="1"/>
        <end position="85"/>
    </location>
</feature>
<keyword evidence="5" id="KW-1185">Reference proteome</keyword>
<dbReference type="Proteomes" id="UP000053424">
    <property type="component" value="Unassembled WGS sequence"/>
</dbReference>
<evidence type="ECO:0000259" key="3">
    <source>
        <dbReference type="Pfam" id="PF02582"/>
    </source>
</evidence>
<protein>
    <recommendedName>
        <fullName evidence="3">DUF155 domain-containing protein</fullName>
    </recommendedName>
</protein>
<reference evidence="4 5" key="1">
    <citation type="submission" date="2014-04" db="EMBL/GenBank/DDBJ databases">
        <authorList>
            <consortium name="DOE Joint Genome Institute"/>
            <person name="Kuo A."/>
            <person name="Gay G."/>
            <person name="Dore J."/>
            <person name="Kohler A."/>
            <person name="Nagy L.G."/>
            <person name="Floudas D."/>
            <person name="Copeland A."/>
            <person name="Barry K.W."/>
            <person name="Cichocki N."/>
            <person name="Veneault-Fourrey C."/>
            <person name="LaButti K."/>
            <person name="Lindquist E.A."/>
            <person name="Lipzen A."/>
            <person name="Lundell T."/>
            <person name="Morin E."/>
            <person name="Murat C."/>
            <person name="Sun H."/>
            <person name="Tunlid A."/>
            <person name="Henrissat B."/>
            <person name="Grigoriev I.V."/>
            <person name="Hibbett D.S."/>
            <person name="Martin F."/>
            <person name="Nordberg H.P."/>
            <person name="Cantor M.N."/>
            <person name="Hua S.X."/>
        </authorList>
    </citation>
    <scope>NUCLEOTIDE SEQUENCE [LARGE SCALE GENOMIC DNA]</scope>
    <source>
        <strain evidence="5">h7</strain>
    </source>
</reference>